<proteinExistence type="predicted"/>
<reference evidence="1" key="5">
    <citation type="journal article" date="2021" name="G3 (Bethesda)">
        <title>Aegilops tauschii genome assembly Aet v5.0 features greater sequence contiguity and improved annotation.</title>
        <authorList>
            <person name="Wang L."/>
            <person name="Zhu T."/>
            <person name="Rodriguez J.C."/>
            <person name="Deal K.R."/>
            <person name="Dubcovsky J."/>
            <person name="McGuire P.E."/>
            <person name="Lux T."/>
            <person name="Spannagl M."/>
            <person name="Mayer K.F.X."/>
            <person name="Baldrich P."/>
            <person name="Meyers B.C."/>
            <person name="Huo N."/>
            <person name="Gu Y.Q."/>
            <person name="Zhou H."/>
            <person name="Devos K.M."/>
            <person name="Bennetzen J.L."/>
            <person name="Unver T."/>
            <person name="Budak H."/>
            <person name="Gulick P.J."/>
            <person name="Galiba G."/>
            <person name="Kalapos B."/>
            <person name="Nelson D.R."/>
            <person name="Li P."/>
            <person name="You F.M."/>
            <person name="Luo M.C."/>
            <person name="Dvorak J."/>
        </authorList>
    </citation>
    <scope>NUCLEOTIDE SEQUENCE [LARGE SCALE GENOMIC DNA]</scope>
    <source>
        <strain evidence="1">cv. AL8/78</strain>
    </source>
</reference>
<protein>
    <submittedName>
        <fullName evidence="1">Uncharacterized protein</fullName>
    </submittedName>
</protein>
<dbReference type="Gramene" id="AET5Gv20986200.14">
    <property type="protein sequence ID" value="AET5Gv20986200.14"/>
    <property type="gene ID" value="AET5Gv20986200"/>
</dbReference>
<reference evidence="2" key="1">
    <citation type="journal article" date="2014" name="Science">
        <title>Ancient hybridizations among the ancestral genomes of bread wheat.</title>
        <authorList>
            <consortium name="International Wheat Genome Sequencing Consortium,"/>
            <person name="Marcussen T."/>
            <person name="Sandve S.R."/>
            <person name="Heier L."/>
            <person name="Spannagl M."/>
            <person name="Pfeifer M."/>
            <person name="Jakobsen K.S."/>
            <person name="Wulff B.B."/>
            <person name="Steuernagel B."/>
            <person name="Mayer K.F."/>
            <person name="Olsen O.A."/>
        </authorList>
    </citation>
    <scope>NUCLEOTIDE SEQUENCE [LARGE SCALE GENOMIC DNA]</scope>
    <source>
        <strain evidence="2">cv. AL8/78</strain>
    </source>
</reference>
<evidence type="ECO:0000313" key="2">
    <source>
        <dbReference type="Proteomes" id="UP000015105"/>
    </source>
</evidence>
<dbReference type="Proteomes" id="UP000015105">
    <property type="component" value="Chromosome 5D"/>
</dbReference>
<dbReference type="AlphaFoldDB" id="A0A453LZN5"/>
<sequence>QECLTGGCTGSSSLSQAQNLEVECGNRASHAERRRLLRLWPVKSVVDDVVVSTK</sequence>
<evidence type="ECO:0000313" key="1">
    <source>
        <dbReference type="EnsemblPlants" id="AET5Gv20986200.14"/>
    </source>
</evidence>
<keyword evidence="2" id="KW-1185">Reference proteome</keyword>
<reference evidence="1" key="4">
    <citation type="submission" date="2019-03" db="UniProtKB">
        <authorList>
            <consortium name="EnsemblPlants"/>
        </authorList>
    </citation>
    <scope>IDENTIFICATION</scope>
</reference>
<organism evidence="1 2">
    <name type="scientific">Aegilops tauschii subsp. strangulata</name>
    <name type="common">Goatgrass</name>
    <dbReference type="NCBI Taxonomy" id="200361"/>
    <lineage>
        <taxon>Eukaryota</taxon>
        <taxon>Viridiplantae</taxon>
        <taxon>Streptophyta</taxon>
        <taxon>Embryophyta</taxon>
        <taxon>Tracheophyta</taxon>
        <taxon>Spermatophyta</taxon>
        <taxon>Magnoliopsida</taxon>
        <taxon>Liliopsida</taxon>
        <taxon>Poales</taxon>
        <taxon>Poaceae</taxon>
        <taxon>BOP clade</taxon>
        <taxon>Pooideae</taxon>
        <taxon>Triticodae</taxon>
        <taxon>Triticeae</taxon>
        <taxon>Triticinae</taxon>
        <taxon>Aegilops</taxon>
    </lineage>
</organism>
<accession>A0A453LZN5</accession>
<dbReference type="EnsemblPlants" id="AET5Gv20986200.14">
    <property type="protein sequence ID" value="AET5Gv20986200.14"/>
    <property type="gene ID" value="AET5Gv20986200"/>
</dbReference>
<name>A0A453LZN5_AEGTS</name>
<reference evidence="2" key="2">
    <citation type="journal article" date="2017" name="Nat. Plants">
        <title>The Aegilops tauschii genome reveals multiple impacts of transposons.</title>
        <authorList>
            <person name="Zhao G."/>
            <person name="Zou C."/>
            <person name="Li K."/>
            <person name="Wang K."/>
            <person name="Li T."/>
            <person name="Gao L."/>
            <person name="Zhang X."/>
            <person name="Wang H."/>
            <person name="Yang Z."/>
            <person name="Liu X."/>
            <person name="Jiang W."/>
            <person name="Mao L."/>
            <person name="Kong X."/>
            <person name="Jiao Y."/>
            <person name="Jia J."/>
        </authorList>
    </citation>
    <scope>NUCLEOTIDE SEQUENCE [LARGE SCALE GENOMIC DNA]</scope>
    <source>
        <strain evidence="2">cv. AL8/78</strain>
    </source>
</reference>
<reference evidence="1" key="3">
    <citation type="journal article" date="2017" name="Nature">
        <title>Genome sequence of the progenitor of the wheat D genome Aegilops tauschii.</title>
        <authorList>
            <person name="Luo M.C."/>
            <person name="Gu Y.Q."/>
            <person name="Puiu D."/>
            <person name="Wang H."/>
            <person name="Twardziok S.O."/>
            <person name="Deal K.R."/>
            <person name="Huo N."/>
            <person name="Zhu T."/>
            <person name="Wang L."/>
            <person name="Wang Y."/>
            <person name="McGuire P.E."/>
            <person name="Liu S."/>
            <person name="Long H."/>
            <person name="Ramasamy R.K."/>
            <person name="Rodriguez J.C."/>
            <person name="Van S.L."/>
            <person name="Yuan L."/>
            <person name="Wang Z."/>
            <person name="Xia Z."/>
            <person name="Xiao L."/>
            <person name="Anderson O.D."/>
            <person name="Ouyang S."/>
            <person name="Liang Y."/>
            <person name="Zimin A.V."/>
            <person name="Pertea G."/>
            <person name="Qi P."/>
            <person name="Bennetzen J.L."/>
            <person name="Dai X."/>
            <person name="Dawson M.W."/>
            <person name="Muller H.G."/>
            <person name="Kugler K."/>
            <person name="Rivarola-Duarte L."/>
            <person name="Spannagl M."/>
            <person name="Mayer K.F.X."/>
            <person name="Lu F.H."/>
            <person name="Bevan M.W."/>
            <person name="Leroy P."/>
            <person name="Li P."/>
            <person name="You F.M."/>
            <person name="Sun Q."/>
            <person name="Liu Z."/>
            <person name="Lyons E."/>
            <person name="Wicker T."/>
            <person name="Salzberg S.L."/>
            <person name="Devos K.M."/>
            <person name="Dvorak J."/>
        </authorList>
    </citation>
    <scope>NUCLEOTIDE SEQUENCE [LARGE SCALE GENOMIC DNA]</scope>
    <source>
        <strain evidence="1">cv. AL8/78</strain>
    </source>
</reference>